<dbReference type="STRING" id="410359.Pcal_1204"/>
<reference evidence="1" key="1">
    <citation type="submission" date="2007-02" db="EMBL/GenBank/DDBJ databases">
        <title>Complete sequence of Pyrobaculum calidifontis JCM 11548.</title>
        <authorList>
            <consortium name="US DOE Joint Genome Institute"/>
            <person name="Copeland A."/>
            <person name="Lucas S."/>
            <person name="Lapidus A."/>
            <person name="Barry K."/>
            <person name="Glavina del Rio T."/>
            <person name="Dalin E."/>
            <person name="Tice H."/>
            <person name="Pitluck S."/>
            <person name="Chain P."/>
            <person name="Malfatti S."/>
            <person name="Shin M."/>
            <person name="Vergez L."/>
            <person name="Schmutz J."/>
            <person name="Larimer F."/>
            <person name="Land M."/>
            <person name="Hauser L."/>
            <person name="Kyrpides N."/>
            <person name="Mikhailova N."/>
            <person name="Cozen A.E."/>
            <person name="Fitz-Gibbon S.T."/>
            <person name="House C.H."/>
            <person name="Saltikov C."/>
            <person name="Lowe T.M."/>
            <person name="Richardson P."/>
        </authorList>
    </citation>
    <scope>NUCLEOTIDE SEQUENCE [LARGE SCALE GENOMIC DNA]</scope>
    <source>
        <strain evidence="1">JCM 11548</strain>
    </source>
</reference>
<accession>A3MVG2</accession>
<dbReference type="EMBL" id="CP000561">
    <property type="protein sequence ID" value="ABO08629.1"/>
    <property type="molecule type" value="Genomic_DNA"/>
</dbReference>
<keyword evidence="2" id="KW-1185">Reference proteome</keyword>
<dbReference type="Proteomes" id="UP000001431">
    <property type="component" value="Chromosome"/>
</dbReference>
<sequence>MYQSPRVLFLLLYAEVKGLDPGDLLRRHLAYVKRIGPQMAWLAERLRWLGYETRGGREPDPHKSMEYAKRLGLDPGEVAATVEALLKVLKARGPEDAAYLPPALALPEKALLLDAVAQSQAFNLRGTLSLLAKLAQGEEVEVGDPDSFRRELRFRHAYLYALHLAAAERRPTCLGYALALHLDMGHPPLPTYIGLLRATGRLRYVVALEALALGVGTREDLDVMLDVYEKLLNKRGVALPPREEIYTAFVGMRSDIGVGMIAPAKPLEDLLMLIET</sequence>
<evidence type="ECO:0000313" key="2">
    <source>
        <dbReference type="Proteomes" id="UP000001431"/>
    </source>
</evidence>
<dbReference type="AlphaFoldDB" id="A3MVG2"/>
<evidence type="ECO:0000313" key="1">
    <source>
        <dbReference type="EMBL" id="ABO08629.1"/>
    </source>
</evidence>
<protein>
    <submittedName>
        <fullName evidence="1">Uncharacterized protein</fullName>
    </submittedName>
</protein>
<dbReference type="eggNOG" id="arCOG06994">
    <property type="taxonomic scope" value="Archaea"/>
</dbReference>
<gene>
    <name evidence="1" type="ordered locus">Pcal_1204</name>
</gene>
<dbReference type="HOGENOM" id="CLU_1136089_0_0_2"/>
<name>A3MVG2_PYRCJ</name>
<dbReference type="KEGG" id="pcl:Pcal_1204"/>
<proteinExistence type="predicted"/>
<organism evidence="1 2">
    <name type="scientific">Pyrobaculum calidifontis (strain DSM 21063 / JCM 11548 / VA1)</name>
    <dbReference type="NCBI Taxonomy" id="410359"/>
    <lineage>
        <taxon>Archaea</taxon>
        <taxon>Thermoproteota</taxon>
        <taxon>Thermoprotei</taxon>
        <taxon>Thermoproteales</taxon>
        <taxon>Thermoproteaceae</taxon>
        <taxon>Pyrobaculum</taxon>
    </lineage>
</organism>